<sequence length="134" mass="15251">MEDSTSSSKVDTDKNPIILSIPVSEEETIQSFTQEPPQDKDKTSILKSHVLISFSISNKLLAFKGLYHTPKSRPAKVKDFSPCYLPTMPFALEQHALDLKILDPSERVFQSAFPSNNKEFIVWLDKVQLQQKEK</sequence>
<keyword evidence="2" id="KW-1185">Reference proteome</keyword>
<protein>
    <submittedName>
        <fullName evidence="1">Uncharacterized protein</fullName>
    </submittedName>
</protein>
<accession>A0AAV0YSW9</accession>
<reference evidence="1 2" key="1">
    <citation type="submission" date="2023-01" db="EMBL/GenBank/DDBJ databases">
        <authorList>
            <person name="Kreplak J."/>
        </authorList>
    </citation>
    <scope>NUCLEOTIDE SEQUENCE [LARGE SCALE GENOMIC DNA]</scope>
</reference>
<gene>
    <name evidence="1" type="ORF">VFH_I316840</name>
</gene>
<evidence type="ECO:0000313" key="2">
    <source>
        <dbReference type="Proteomes" id="UP001157006"/>
    </source>
</evidence>
<name>A0AAV0YSW9_VICFA</name>
<evidence type="ECO:0000313" key="1">
    <source>
        <dbReference type="EMBL" id="CAI8587793.1"/>
    </source>
</evidence>
<dbReference type="Proteomes" id="UP001157006">
    <property type="component" value="Chromosome 1L"/>
</dbReference>
<dbReference type="EMBL" id="OX451736">
    <property type="protein sequence ID" value="CAI8587793.1"/>
    <property type="molecule type" value="Genomic_DNA"/>
</dbReference>
<proteinExistence type="predicted"/>
<organism evidence="1 2">
    <name type="scientific">Vicia faba</name>
    <name type="common">Broad bean</name>
    <name type="synonym">Faba vulgaris</name>
    <dbReference type="NCBI Taxonomy" id="3906"/>
    <lineage>
        <taxon>Eukaryota</taxon>
        <taxon>Viridiplantae</taxon>
        <taxon>Streptophyta</taxon>
        <taxon>Embryophyta</taxon>
        <taxon>Tracheophyta</taxon>
        <taxon>Spermatophyta</taxon>
        <taxon>Magnoliopsida</taxon>
        <taxon>eudicotyledons</taxon>
        <taxon>Gunneridae</taxon>
        <taxon>Pentapetalae</taxon>
        <taxon>rosids</taxon>
        <taxon>fabids</taxon>
        <taxon>Fabales</taxon>
        <taxon>Fabaceae</taxon>
        <taxon>Papilionoideae</taxon>
        <taxon>50 kb inversion clade</taxon>
        <taxon>NPAAA clade</taxon>
        <taxon>Hologalegina</taxon>
        <taxon>IRL clade</taxon>
        <taxon>Fabeae</taxon>
        <taxon>Vicia</taxon>
    </lineage>
</organism>
<dbReference type="AlphaFoldDB" id="A0AAV0YSW9"/>